<dbReference type="Gramene" id="PHT71186">
    <property type="protein sequence ID" value="PHT71186"/>
    <property type="gene ID" value="T459_26290"/>
</dbReference>
<reference evidence="2 3" key="1">
    <citation type="journal article" date="2014" name="Nat. Genet.">
        <title>Genome sequence of the hot pepper provides insights into the evolution of pungency in Capsicum species.</title>
        <authorList>
            <person name="Kim S."/>
            <person name="Park M."/>
            <person name="Yeom S.I."/>
            <person name="Kim Y.M."/>
            <person name="Lee J.M."/>
            <person name="Lee H.A."/>
            <person name="Seo E."/>
            <person name="Choi J."/>
            <person name="Cheong K."/>
            <person name="Kim K.T."/>
            <person name="Jung K."/>
            <person name="Lee G.W."/>
            <person name="Oh S.K."/>
            <person name="Bae C."/>
            <person name="Kim S.B."/>
            <person name="Lee H.Y."/>
            <person name="Kim S.Y."/>
            <person name="Kim M.S."/>
            <person name="Kang B.C."/>
            <person name="Jo Y.D."/>
            <person name="Yang H.B."/>
            <person name="Jeong H.J."/>
            <person name="Kang W.H."/>
            <person name="Kwon J.K."/>
            <person name="Shin C."/>
            <person name="Lim J.Y."/>
            <person name="Park J.H."/>
            <person name="Huh J.H."/>
            <person name="Kim J.S."/>
            <person name="Kim B.D."/>
            <person name="Cohen O."/>
            <person name="Paran I."/>
            <person name="Suh M.C."/>
            <person name="Lee S.B."/>
            <person name="Kim Y.K."/>
            <person name="Shin Y."/>
            <person name="Noh S.J."/>
            <person name="Park J."/>
            <person name="Seo Y.S."/>
            <person name="Kwon S.Y."/>
            <person name="Kim H.A."/>
            <person name="Park J.M."/>
            <person name="Kim H.J."/>
            <person name="Choi S.B."/>
            <person name="Bosland P.W."/>
            <person name="Reeves G."/>
            <person name="Jo S.H."/>
            <person name="Lee B.W."/>
            <person name="Cho H.T."/>
            <person name="Choi H.S."/>
            <person name="Lee M.S."/>
            <person name="Yu Y."/>
            <person name="Do Choi Y."/>
            <person name="Park B.S."/>
            <person name="van Deynze A."/>
            <person name="Ashrafi H."/>
            <person name="Hill T."/>
            <person name="Kim W.T."/>
            <person name="Pai H.S."/>
            <person name="Ahn H.K."/>
            <person name="Yeam I."/>
            <person name="Giovannoni J.J."/>
            <person name="Rose J.K."/>
            <person name="Sorensen I."/>
            <person name="Lee S.J."/>
            <person name="Kim R.W."/>
            <person name="Choi I.Y."/>
            <person name="Choi B.S."/>
            <person name="Lim J.S."/>
            <person name="Lee Y.H."/>
            <person name="Choi D."/>
        </authorList>
    </citation>
    <scope>NUCLEOTIDE SEQUENCE [LARGE SCALE GENOMIC DNA]</scope>
    <source>
        <strain evidence="3">cv. CM334</strain>
    </source>
</reference>
<dbReference type="STRING" id="4072.A0A2G2YN74"/>
<gene>
    <name evidence="2" type="ORF">T459_26290</name>
</gene>
<dbReference type="AlphaFoldDB" id="A0A2G2YN74"/>
<accession>A0A2G2YN74</accession>
<dbReference type="EMBL" id="AYRZ02000010">
    <property type="protein sequence ID" value="PHT71186.1"/>
    <property type="molecule type" value="Genomic_DNA"/>
</dbReference>
<organism evidence="2 3">
    <name type="scientific">Capsicum annuum</name>
    <name type="common">Capsicum pepper</name>
    <dbReference type="NCBI Taxonomy" id="4072"/>
    <lineage>
        <taxon>Eukaryota</taxon>
        <taxon>Viridiplantae</taxon>
        <taxon>Streptophyta</taxon>
        <taxon>Embryophyta</taxon>
        <taxon>Tracheophyta</taxon>
        <taxon>Spermatophyta</taxon>
        <taxon>Magnoliopsida</taxon>
        <taxon>eudicotyledons</taxon>
        <taxon>Gunneridae</taxon>
        <taxon>Pentapetalae</taxon>
        <taxon>asterids</taxon>
        <taxon>lamiids</taxon>
        <taxon>Solanales</taxon>
        <taxon>Solanaceae</taxon>
        <taxon>Solanoideae</taxon>
        <taxon>Capsiceae</taxon>
        <taxon>Capsicum</taxon>
    </lineage>
</organism>
<evidence type="ECO:0000256" key="1">
    <source>
        <dbReference type="SAM" id="MobiDB-lite"/>
    </source>
</evidence>
<comment type="caution">
    <text evidence="2">The sequence shown here is derived from an EMBL/GenBank/DDBJ whole genome shotgun (WGS) entry which is preliminary data.</text>
</comment>
<dbReference type="SMR" id="A0A2G2YN74"/>
<evidence type="ECO:0000313" key="3">
    <source>
        <dbReference type="Proteomes" id="UP000222542"/>
    </source>
</evidence>
<sequence>MEARNCLLTDQETCLDAPEEMNVTFMNNAKLLMKNSTEFTSNNLAIVANILRILGQFNILIHQKLLRNEEFPGRFTIGDNGFTQEVNPKPDMTMASDGSGDVKTIGEAEES</sequence>
<feature type="region of interest" description="Disordered" evidence="1">
    <location>
        <begin position="79"/>
        <end position="111"/>
    </location>
</feature>
<reference evidence="2 3" key="2">
    <citation type="journal article" date="2017" name="Genome Biol.">
        <title>New reference genome sequences of hot pepper reveal the massive evolution of plant disease-resistance genes by retroduplication.</title>
        <authorList>
            <person name="Kim S."/>
            <person name="Park J."/>
            <person name="Yeom S.I."/>
            <person name="Kim Y.M."/>
            <person name="Seo E."/>
            <person name="Kim K.T."/>
            <person name="Kim M.S."/>
            <person name="Lee J.M."/>
            <person name="Cheong K."/>
            <person name="Shin H.S."/>
            <person name="Kim S.B."/>
            <person name="Han K."/>
            <person name="Lee J."/>
            <person name="Park M."/>
            <person name="Lee H.A."/>
            <person name="Lee H.Y."/>
            <person name="Lee Y."/>
            <person name="Oh S."/>
            <person name="Lee J.H."/>
            <person name="Choi E."/>
            <person name="Choi E."/>
            <person name="Lee S.E."/>
            <person name="Jeon J."/>
            <person name="Kim H."/>
            <person name="Choi G."/>
            <person name="Song H."/>
            <person name="Lee J."/>
            <person name="Lee S.C."/>
            <person name="Kwon J.K."/>
            <person name="Lee H.Y."/>
            <person name="Koo N."/>
            <person name="Hong Y."/>
            <person name="Kim R.W."/>
            <person name="Kang W.H."/>
            <person name="Huh J.H."/>
            <person name="Kang B.C."/>
            <person name="Yang T.J."/>
            <person name="Lee Y.H."/>
            <person name="Bennetzen J.L."/>
            <person name="Choi D."/>
        </authorList>
    </citation>
    <scope>NUCLEOTIDE SEQUENCE [LARGE SCALE GENOMIC DNA]</scope>
    <source>
        <strain evidence="3">cv. CM334</strain>
    </source>
</reference>
<proteinExistence type="predicted"/>
<name>A0A2G2YN74_CAPAN</name>
<keyword evidence="3" id="KW-1185">Reference proteome</keyword>
<evidence type="ECO:0000313" key="2">
    <source>
        <dbReference type="EMBL" id="PHT71186.1"/>
    </source>
</evidence>
<dbReference type="Proteomes" id="UP000222542">
    <property type="component" value="Unassembled WGS sequence"/>
</dbReference>
<protein>
    <submittedName>
        <fullName evidence="2">Uncharacterized protein</fullName>
    </submittedName>
</protein>